<dbReference type="RefSeq" id="WP_227614650.1">
    <property type="nucleotide sequence ID" value="NZ_JAJEPR010000006.1"/>
</dbReference>
<evidence type="ECO:0000313" key="2">
    <source>
        <dbReference type="Proteomes" id="UP001197875"/>
    </source>
</evidence>
<dbReference type="AlphaFoldDB" id="A0AAE3DRI5"/>
<accession>A0AAE3DRI5</accession>
<dbReference type="EMBL" id="JAJEPR010000006">
    <property type="protein sequence ID" value="MCC2189241.1"/>
    <property type="molecule type" value="Genomic_DNA"/>
</dbReference>
<name>A0AAE3DRI5_9FIRM</name>
<sequence>MGEKMLITQALTEKETLQDEICRLIQESKFCFADTICEREEKTQQRKLNETEFSRNAQELFEKIQEKIKRYYQIEEAIIVSNAKVKIHTQVGDFTVAGAVSLRNRLRGKSTYQNSLFEVNMERKMDQEYTRSVQQIKNMNLQLEERADAIRLSILGKDSKGKGDNSLDSVNDFRKENTMELVDPLDIKTLIDENEAKRNALLSELDTRLKVSNATTFIEI</sequence>
<reference evidence="1 2" key="1">
    <citation type="submission" date="2021-10" db="EMBL/GenBank/DDBJ databases">
        <title>Anaerobic single-cell dispensing facilitates the cultivation of human gut bacteria.</title>
        <authorList>
            <person name="Afrizal A."/>
        </authorList>
    </citation>
    <scope>NUCLEOTIDE SEQUENCE [LARGE SCALE GENOMIC DNA]</scope>
    <source>
        <strain evidence="1 2">CLA-AA-H277</strain>
    </source>
</reference>
<gene>
    <name evidence="1" type="ORF">LKD71_05345</name>
</gene>
<comment type="caution">
    <text evidence="1">The sequence shown here is derived from an EMBL/GenBank/DDBJ whole genome shotgun (WGS) entry which is preliminary data.</text>
</comment>
<keyword evidence="2" id="KW-1185">Reference proteome</keyword>
<dbReference type="Proteomes" id="UP001197875">
    <property type="component" value="Unassembled WGS sequence"/>
</dbReference>
<protein>
    <submittedName>
        <fullName evidence="1">Uncharacterized protein</fullName>
    </submittedName>
</protein>
<evidence type="ECO:0000313" key="1">
    <source>
        <dbReference type="EMBL" id="MCC2189241.1"/>
    </source>
</evidence>
<organism evidence="1 2">
    <name type="scientific">Fusicatenibacter faecihominis</name>
    <dbReference type="NCBI Taxonomy" id="2881276"/>
    <lineage>
        <taxon>Bacteria</taxon>
        <taxon>Bacillati</taxon>
        <taxon>Bacillota</taxon>
        <taxon>Clostridia</taxon>
        <taxon>Lachnospirales</taxon>
        <taxon>Lachnospiraceae</taxon>
        <taxon>Fusicatenibacter</taxon>
    </lineage>
</organism>
<proteinExistence type="predicted"/>